<proteinExistence type="predicted"/>
<reference evidence="1 2" key="1">
    <citation type="submission" date="2018-11" db="EMBL/GenBank/DDBJ databases">
        <authorList>
            <consortium name="Pathogen Informatics"/>
        </authorList>
    </citation>
    <scope>NUCLEOTIDE SEQUENCE [LARGE SCALE GENOMIC DNA]</scope>
    <source>
        <strain>Denwood</strain>
        <strain evidence="2">Zambia</strain>
    </source>
</reference>
<accession>A0A3P8EHW3</accession>
<name>A0A3P8EHW3_9TREM</name>
<evidence type="ECO:0000313" key="2">
    <source>
        <dbReference type="Proteomes" id="UP000269396"/>
    </source>
</evidence>
<evidence type="ECO:0000313" key="1">
    <source>
        <dbReference type="EMBL" id="VDP56201.1"/>
    </source>
</evidence>
<keyword evidence="2" id="KW-1185">Reference proteome</keyword>
<sequence>MNSGHFEGKHSYSHHFVYYLLQRLQSHALRYVYQHYYQLDY</sequence>
<gene>
    <name evidence="1" type="ORF">SMTD_LOCUS10843</name>
</gene>
<dbReference type="EMBL" id="UZAL01030923">
    <property type="protein sequence ID" value="VDP56201.1"/>
    <property type="molecule type" value="Genomic_DNA"/>
</dbReference>
<dbReference type="AlphaFoldDB" id="A0A3P8EHW3"/>
<organism evidence="1 2">
    <name type="scientific">Schistosoma mattheei</name>
    <dbReference type="NCBI Taxonomy" id="31246"/>
    <lineage>
        <taxon>Eukaryota</taxon>
        <taxon>Metazoa</taxon>
        <taxon>Spiralia</taxon>
        <taxon>Lophotrochozoa</taxon>
        <taxon>Platyhelminthes</taxon>
        <taxon>Trematoda</taxon>
        <taxon>Digenea</taxon>
        <taxon>Strigeidida</taxon>
        <taxon>Schistosomatoidea</taxon>
        <taxon>Schistosomatidae</taxon>
        <taxon>Schistosoma</taxon>
    </lineage>
</organism>
<dbReference type="Proteomes" id="UP000269396">
    <property type="component" value="Unassembled WGS sequence"/>
</dbReference>
<protein>
    <submittedName>
        <fullName evidence="1">Uncharacterized protein</fullName>
    </submittedName>
</protein>